<feature type="compositionally biased region" description="Gly residues" evidence="1">
    <location>
        <begin position="37"/>
        <end position="75"/>
    </location>
</feature>
<feature type="chain" id="PRO_5014714117" evidence="2">
    <location>
        <begin position="19"/>
        <end position="231"/>
    </location>
</feature>
<dbReference type="AlphaFoldDB" id="A0A2L1GMA8"/>
<dbReference type="KEGG" id="deo:CAY53_04260"/>
<evidence type="ECO:0000313" key="4">
    <source>
        <dbReference type="Proteomes" id="UP000239867"/>
    </source>
</evidence>
<evidence type="ECO:0000256" key="1">
    <source>
        <dbReference type="SAM" id="MobiDB-lite"/>
    </source>
</evidence>
<dbReference type="Proteomes" id="UP000239867">
    <property type="component" value="Chromosome"/>
</dbReference>
<evidence type="ECO:0000256" key="2">
    <source>
        <dbReference type="SAM" id="SignalP"/>
    </source>
</evidence>
<keyword evidence="4" id="KW-1185">Reference proteome</keyword>
<dbReference type="RefSeq" id="WP_181040419.1">
    <property type="nucleotide sequence ID" value="NZ_CP021255.1"/>
</dbReference>
<reference evidence="3 4" key="1">
    <citation type="journal article" date="2018" name="MBio">
        <title>Insights into the evolution of host association through the isolation and characterization of a novel human periodontal pathobiont, Desulfobulbus oralis.</title>
        <authorList>
            <person name="Cross K.L."/>
            <person name="Chirania P."/>
            <person name="Xiong W."/>
            <person name="Beall C.J."/>
            <person name="Elkins J.G."/>
            <person name="Giannone R.J."/>
            <person name="Griffen A.L."/>
            <person name="Guss A.M."/>
            <person name="Hettich R.L."/>
            <person name="Joshi S.S."/>
            <person name="Mokrzan E.M."/>
            <person name="Martin R.K."/>
            <person name="Zhulin I.B."/>
            <person name="Leys E.J."/>
            <person name="Podar M."/>
        </authorList>
    </citation>
    <scope>NUCLEOTIDE SEQUENCE [LARGE SCALE GENOMIC DNA]</scope>
    <source>
        <strain evidence="3 4">ORNL</strain>
    </source>
</reference>
<feature type="region of interest" description="Disordered" evidence="1">
    <location>
        <begin position="34"/>
        <end position="84"/>
    </location>
</feature>
<sequence>MKGSTLAGAGGLAGLALAAAKTLGKSGAATSLLSGLLSGGKAGGGRGGTGKGQGGGGMGKGQGGRGGASGSGRGSSAGRSGDGDLSQNILKALQSLADSKTQRASHDEDRGGIQERALPAEQAPETGKTVEANRHEAEALALLERCIVSNIPGRVRVRHPGLTVADAFAPLEKLLLAKGIDAVKFSARTGSALLSYDAGRLDSPGFLLAVLPLASFLLDCEQALQAAGHAE</sequence>
<evidence type="ECO:0000313" key="3">
    <source>
        <dbReference type="EMBL" id="AVD70792.1"/>
    </source>
</evidence>
<feature type="region of interest" description="Disordered" evidence="1">
    <location>
        <begin position="96"/>
        <end position="128"/>
    </location>
</feature>
<keyword evidence="2" id="KW-0732">Signal</keyword>
<feature type="compositionally biased region" description="Basic and acidic residues" evidence="1">
    <location>
        <begin position="100"/>
        <end position="113"/>
    </location>
</feature>
<feature type="signal peptide" evidence="2">
    <location>
        <begin position="1"/>
        <end position="18"/>
    </location>
</feature>
<name>A0A2L1GMA8_9BACT</name>
<accession>A0A2L1GMA8</accession>
<dbReference type="EMBL" id="CP021255">
    <property type="protein sequence ID" value="AVD70792.1"/>
    <property type="molecule type" value="Genomic_DNA"/>
</dbReference>
<gene>
    <name evidence="3" type="ORF">CAY53_04260</name>
</gene>
<protein>
    <submittedName>
        <fullName evidence="3">Uncharacterized protein</fullName>
    </submittedName>
</protein>
<proteinExistence type="predicted"/>
<organism evidence="3 4">
    <name type="scientific">Desulfobulbus oralis</name>
    <dbReference type="NCBI Taxonomy" id="1986146"/>
    <lineage>
        <taxon>Bacteria</taxon>
        <taxon>Pseudomonadati</taxon>
        <taxon>Thermodesulfobacteriota</taxon>
        <taxon>Desulfobulbia</taxon>
        <taxon>Desulfobulbales</taxon>
        <taxon>Desulfobulbaceae</taxon>
        <taxon>Desulfobulbus</taxon>
    </lineage>
</organism>